<sequence length="280" mass="31170">MDCDQGEATTRETAAASQGKDIPLGRLYEASRLSKGELIAGGASGIVERLSTGEIVKSPWPGPRAEACRRDITTEFQIYTTLGAHPRLVEIIDWDPKECVLTMEYMSNGSLKDFILAKNDSISLPQRLQWAREAAEGLQLLHAADVVHCDIEPKNFFLDTYLNLKIADFSGSSLNGCQPSACANGRFLHPDFDWRRQPVAQDDLFSLGSLIYFIMAGQYPFHELESDEVEANYKAHEFPDVGSIECGDIIKRCWNLEAGSAKEVLQSLQEAARQSVEQFY</sequence>
<keyword evidence="2" id="KW-0418">Kinase</keyword>
<dbReference type="AlphaFoldDB" id="A0A2J6SJ71"/>
<reference evidence="2 3" key="1">
    <citation type="submission" date="2016-04" db="EMBL/GenBank/DDBJ databases">
        <title>A degradative enzymes factory behind the ericoid mycorrhizal symbiosis.</title>
        <authorList>
            <consortium name="DOE Joint Genome Institute"/>
            <person name="Martino E."/>
            <person name="Morin E."/>
            <person name="Grelet G."/>
            <person name="Kuo A."/>
            <person name="Kohler A."/>
            <person name="Daghino S."/>
            <person name="Barry K."/>
            <person name="Choi C."/>
            <person name="Cichocki N."/>
            <person name="Clum A."/>
            <person name="Copeland A."/>
            <person name="Hainaut M."/>
            <person name="Haridas S."/>
            <person name="Labutti K."/>
            <person name="Lindquist E."/>
            <person name="Lipzen A."/>
            <person name="Khouja H.-R."/>
            <person name="Murat C."/>
            <person name="Ohm R."/>
            <person name="Olson A."/>
            <person name="Spatafora J."/>
            <person name="Veneault-Fourrey C."/>
            <person name="Henrissat B."/>
            <person name="Grigoriev I."/>
            <person name="Martin F."/>
            <person name="Perotto S."/>
        </authorList>
    </citation>
    <scope>NUCLEOTIDE SEQUENCE [LARGE SCALE GENOMIC DNA]</scope>
    <source>
        <strain evidence="2 3">E</strain>
    </source>
</reference>
<dbReference type="CDD" id="cd00180">
    <property type="entry name" value="PKc"/>
    <property type="match status" value="1"/>
</dbReference>
<dbReference type="InterPro" id="IPR051681">
    <property type="entry name" value="Ser/Thr_Kinases-Pseudokinases"/>
</dbReference>
<evidence type="ECO:0000313" key="2">
    <source>
        <dbReference type="EMBL" id="PMD50806.1"/>
    </source>
</evidence>
<dbReference type="OrthoDB" id="1668230at2759"/>
<keyword evidence="3" id="KW-1185">Reference proteome</keyword>
<feature type="domain" description="Protein kinase" evidence="1">
    <location>
        <begin position="33"/>
        <end position="280"/>
    </location>
</feature>
<organism evidence="2 3">
    <name type="scientific">Hyaloscypha bicolor E</name>
    <dbReference type="NCBI Taxonomy" id="1095630"/>
    <lineage>
        <taxon>Eukaryota</taxon>
        <taxon>Fungi</taxon>
        <taxon>Dikarya</taxon>
        <taxon>Ascomycota</taxon>
        <taxon>Pezizomycotina</taxon>
        <taxon>Leotiomycetes</taxon>
        <taxon>Helotiales</taxon>
        <taxon>Hyaloscyphaceae</taxon>
        <taxon>Hyaloscypha</taxon>
        <taxon>Hyaloscypha bicolor</taxon>
    </lineage>
</organism>
<dbReference type="GO" id="GO:0005524">
    <property type="term" value="F:ATP binding"/>
    <property type="evidence" value="ECO:0007669"/>
    <property type="project" value="InterPro"/>
</dbReference>
<dbReference type="GO" id="GO:0004674">
    <property type="term" value="F:protein serine/threonine kinase activity"/>
    <property type="evidence" value="ECO:0007669"/>
    <property type="project" value="TreeGrafter"/>
</dbReference>
<dbReference type="RefSeq" id="XP_024727710.1">
    <property type="nucleotide sequence ID" value="XM_024877536.1"/>
</dbReference>
<evidence type="ECO:0000259" key="1">
    <source>
        <dbReference type="PROSITE" id="PS50011"/>
    </source>
</evidence>
<name>A0A2J6SJ71_9HELO</name>
<dbReference type="InParanoid" id="A0A2J6SJ71"/>
<dbReference type="Gene3D" id="1.10.510.10">
    <property type="entry name" value="Transferase(Phosphotransferase) domain 1"/>
    <property type="match status" value="1"/>
</dbReference>
<keyword evidence="2" id="KW-0808">Transferase</keyword>
<dbReference type="SUPFAM" id="SSF56112">
    <property type="entry name" value="Protein kinase-like (PK-like)"/>
    <property type="match status" value="1"/>
</dbReference>
<proteinExistence type="predicted"/>
<dbReference type="Proteomes" id="UP000235371">
    <property type="component" value="Unassembled WGS sequence"/>
</dbReference>
<evidence type="ECO:0000313" key="3">
    <source>
        <dbReference type="Proteomes" id="UP000235371"/>
    </source>
</evidence>
<dbReference type="Pfam" id="PF00069">
    <property type="entry name" value="Pkinase"/>
    <property type="match status" value="1"/>
</dbReference>
<dbReference type="PROSITE" id="PS50011">
    <property type="entry name" value="PROTEIN_KINASE_DOM"/>
    <property type="match status" value="1"/>
</dbReference>
<dbReference type="GeneID" id="36585613"/>
<accession>A0A2J6SJ71</accession>
<dbReference type="InterPro" id="IPR000719">
    <property type="entry name" value="Prot_kinase_dom"/>
</dbReference>
<gene>
    <name evidence="2" type="ORF">K444DRAFT_576513</name>
</gene>
<dbReference type="EMBL" id="KZ613913">
    <property type="protein sequence ID" value="PMD50806.1"/>
    <property type="molecule type" value="Genomic_DNA"/>
</dbReference>
<dbReference type="PANTHER" id="PTHR44329">
    <property type="entry name" value="SERINE/THREONINE-PROTEIN KINASE TNNI3K-RELATED"/>
    <property type="match status" value="1"/>
</dbReference>
<dbReference type="InterPro" id="IPR011009">
    <property type="entry name" value="Kinase-like_dom_sf"/>
</dbReference>
<dbReference type="STRING" id="1095630.A0A2J6SJ71"/>
<protein>
    <submittedName>
        <fullName evidence="2">Kinase-like protein</fullName>
    </submittedName>
</protein>